<proteinExistence type="predicted"/>
<dbReference type="Proteomes" id="UP000034682">
    <property type="component" value="Unassembled WGS sequence"/>
</dbReference>
<protein>
    <submittedName>
        <fullName evidence="1">Metallo-beta-lactamase domain protein</fullName>
    </submittedName>
</protein>
<dbReference type="SUPFAM" id="SSF56281">
    <property type="entry name" value="Metallo-hydrolase/oxidoreductase"/>
    <property type="match status" value="1"/>
</dbReference>
<dbReference type="EMBL" id="LCOK01000046">
    <property type="protein sequence ID" value="KKU75612.1"/>
    <property type="molecule type" value="Genomic_DNA"/>
</dbReference>
<dbReference type="InterPro" id="IPR036866">
    <property type="entry name" value="RibonucZ/Hydroxyglut_hydro"/>
</dbReference>
<sequence>MRLTFYGAAKMVTGSNYLLESGGEKILIDCGLRQGSNYSER</sequence>
<gene>
    <name evidence="1" type="ORF">UY02_C0046G0001</name>
</gene>
<dbReference type="AlphaFoldDB" id="A0A0G1T1L0"/>
<name>A0A0G1T1L0_9BACT</name>
<reference evidence="1" key="1">
    <citation type="journal article" date="2015" name="Nature">
        <title>rRNA introns, odd ribosomes, and small enigmatic genomes across a large radiation of phyla.</title>
        <authorList>
            <person name="Brown C.T."/>
            <person name="Hug L.A."/>
            <person name="Thomas B.C."/>
            <person name="Sharon I."/>
            <person name="Castelle C.J."/>
            <person name="Singh A."/>
            <person name="Wilkins M.J."/>
            <person name="Williams K.H."/>
            <person name="Banfield J.F."/>
        </authorList>
    </citation>
    <scope>NUCLEOTIDE SEQUENCE [LARGE SCALE GENOMIC DNA]</scope>
</reference>
<dbReference type="Gene3D" id="3.60.15.10">
    <property type="entry name" value="Ribonuclease Z/Hydroxyacylglutathione hydrolase-like"/>
    <property type="match status" value="1"/>
</dbReference>
<feature type="non-terminal residue" evidence="1">
    <location>
        <position position="41"/>
    </location>
</feature>
<evidence type="ECO:0000313" key="1">
    <source>
        <dbReference type="EMBL" id="KKU75612.1"/>
    </source>
</evidence>
<accession>A0A0G1T1L0</accession>
<organism evidence="1">
    <name type="scientific">Candidatus Giovannonibacteria bacterium GW2011_GWB1_47_6b</name>
    <dbReference type="NCBI Taxonomy" id="1618655"/>
    <lineage>
        <taxon>Bacteria</taxon>
        <taxon>Candidatus Giovannoniibacteriota</taxon>
    </lineage>
</organism>
<comment type="caution">
    <text evidence="1">The sequence shown here is derived from an EMBL/GenBank/DDBJ whole genome shotgun (WGS) entry which is preliminary data.</text>
</comment>